<accession>A0A2V2MYK6</accession>
<dbReference type="GeneID" id="97549936"/>
<evidence type="ECO:0000313" key="1">
    <source>
        <dbReference type="EMBL" id="PWR73214.1"/>
    </source>
</evidence>
<dbReference type="EMBL" id="QGMY01000003">
    <property type="protein sequence ID" value="PWR73214.1"/>
    <property type="molecule type" value="Genomic_DNA"/>
</dbReference>
<sequence length="119" mass="13110">MVCSNTILLCENCLHLQVATQVRDGQAVLLAVSIGGGKPTSSRWFHPPWSDPGDENYLFILEGSEGHCVSMHTTIRKIGAGEEGFFWNPTLAYQLKAICILNQAYEDTIKPFPQSQTAV</sequence>
<organism evidence="1 2">
    <name type="scientific">Methanospirillum lacunae</name>
    <dbReference type="NCBI Taxonomy" id="668570"/>
    <lineage>
        <taxon>Archaea</taxon>
        <taxon>Methanobacteriati</taxon>
        <taxon>Methanobacteriota</taxon>
        <taxon>Stenosarchaea group</taxon>
        <taxon>Methanomicrobia</taxon>
        <taxon>Methanomicrobiales</taxon>
        <taxon>Methanospirillaceae</taxon>
        <taxon>Methanospirillum</taxon>
    </lineage>
</organism>
<dbReference type="Proteomes" id="UP000245657">
    <property type="component" value="Unassembled WGS sequence"/>
</dbReference>
<comment type="caution">
    <text evidence="1">The sequence shown here is derived from an EMBL/GenBank/DDBJ whole genome shotgun (WGS) entry which is preliminary data.</text>
</comment>
<reference evidence="1 2" key="1">
    <citation type="submission" date="2018-05" db="EMBL/GenBank/DDBJ databases">
        <title>Draft genome of Methanospirillum lacunae Ki8-1.</title>
        <authorList>
            <person name="Dueholm M.S."/>
            <person name="Nielsen P.H."/>
            <person name="Bakmann L.F."/>
            <person name="Otzen D.E."/>
        </authorList>
    </citation>
    <scope>NUCLEOTIDE SEQUENCE [LARGE SCALE GENOMIC DNA]</scope>
    <source>
        <strain evidence="1 2">Ki8-1</strain>
    </source>
</reference>
<keyword evidence="2" id="KW-1185">Reference proteome</keyword>
<dbReference type="AlphaFoldDB" id="A0A2V2MYK6"/>
<evidence type="ECO:0000313" key="2">
    <source>
        <dbReference type="Proteomes" id="UP000245657"/>
    </source>
</evidence>
<gene>
    <name evidence="1" type="ORF">DK846_05140</name>
</gene>
<dbReference type="RefSeq" id="WP_109967868.1">
    <property type="nucleotide sequence ID" value="NZ_CP176093.1"/>
</dbReference>
<proteinExistence type="predicted"/>
<name>A0A2V2MYK6_9EURY</name>
<protein>
    <submittedName>
        <fullName evidence="1">Uncharacterized protein</fullName>
    </submittedName>
</protein>
<dbReference type="OrthoDB" id="150252at2157"/>